<evidence type="ECO:0000256" key="1">
    <source>
        <dbReference type="SAM" id="MobiDB-lite"/>
    </source>
</evidence>
<evidence type="ECO:0008006" key="5">
    <source>
        <dbReference type="Google" id="ProtNLM"/>
    </source>
</evidence>
<sequence length="119" mass="11950">MARTRLFRGWTALATKALAALLLLQLAFAGPGAVAAQGQGWSVCHVERSGGAPAPSQAPHLCAFCPCLHIVEAAPPALGSADAPLPFAEIAASRPPSATAPLTPAGRAGAWSSRAPPHA</sequence>
<feature type="chain" id="PRO_5013924685" description="DUF2946 domain-containing protein" evidence="2">
    <location>
        <begin position="30"/>
        <end position="119"/>
    </location>
</feature>
<evidence type="ECO:0000313" key="4">
    <source>
        <dbReference type="Proteomes" id="UP000230709"/>
    </source>
</evidence>
<accession>A0A2D2CXK7</accession>
<keyword evidence="2" id="KW-0732">Signal</keyword>
<evidence type="ECO:0000256" key="2">
    <source>
        <dbReference type="SAM" id="SignalP"/>
    </source>
</evidence>
<dbReference type="EMBL" id="CP023737">
    <property type="protein sequence ID" value="ATQ67426.1"/>
    <property type="molecule type" value="Genomic_DNA"/>
</dbReference>
<protein>
    <recommendedName>
        <fullName evidence="5">DUF2946 domain-containing protein</fullName>
    </recommendedName>
</protein>
<organism evidence="3 4">
    <name type="scientific">Methylosinus trichosporium (strain ATCC 35070 / NCIMB 11131 / UNIQEM 75 / OB3b)</name>
    <dbReference type="NCBI Taxonomy" id="595536"/>
    <lineage>
        <taxon>Bacteria</taxon>
        <taxon>Pseudomonadati</taxon>
        <taxon>Pseudomonadota</taxon>
        <taxon>Alphaproteobacteria</taxon>
        <taxon>Hyphomicrobiales</taxon>
        <taxon>Methylocystaceae</taxon>
        <taxon>Methylosinus</taxon>
    </lineage>
</organism>
<name>A0A2D2CXK7_METT3</name>
<feature type="region of interest" description="Disordered" evidence="1">
    <location>
        <begin position="95"/>
        <end position="119"/>
    </location>
</feature>
<keyword evidence="4" id="KW-1185">Reference proteome</keyword>
<dbReference type="RefSeq" id="WP_003608744.1">
    <property type="nucleotide sequence ID" value="NZ_ADVE02000001.1"/>
</dbReference>
<evidence type="ECO:0000313" key="3">
    <source>
        <dbReference type="EMBL" id="ATQ67426.1"/>
    </source>
</evidence>
<dbReference type="KEGG" id="mtw:CQW49_05600"/>
<reference evidence="4" key="1">
    <citation type="submission" date="2017-10" db="EMBL/GenBank/DDBJ databases">
        <title>Completed PacBio SMRT sequence of Methylosinus trichosporium OB3b reveals presence of a third large plasmid.</title>
        <authorList>
            <person name="Charles T.C."/>
            <person name="Lynch M.D.J."/>
            <person name="Heil J.R."/>
            <person name="Cheng J."/>
        </authorList>
    </citation>
    <scope>NUCLEOTIDE SEQUENCE [LARGE SCALE GENOMIC DNA]</scope>
    <source>
        <strain evidence="4">OB3b</strain>
    </source>
</reference>
<dbReference type="STRING" id="595536.GCA_000178815_04036"/>
<feature type="signal peptide" evidence="2">
    <location>
        <begin position="1"/>
        <end position="29"/>
    </location>
</feature>
<dbReference type="Proteomes" id="UP000230709">
    <property type="component" value="Chromosome"/>
</dbReference>
<proteinExistence type="predicted"/>
<gene>
    <name evidence="3" type="ORF">CQW49_05600</name>
</gene>
<dbReference type="AlphaFoldDB" id="A0A2D2CXK7"/>